<evidence type="ECO:0000313" key="1">
    <source>
        <dbReference type="EMBL" id="KAJ8484539.1"/>
    </source>
</evidence>
<organism evidence="1 2">
    <name type="scientific">Ensete ventricosum</name>
    <name type="common">Abyssinian banana</name>
    <name type="synonym">Musa ensete</name>
    <dbReference type="NCBI Taxonomy" id="4639"/>
    <lineage>
        <taxon>Eukaryota</taxon>
        <taxon>Viridiplantae</taxon>
        <taxon>Streptophyta</taxon>
        <taxon>Embryophyta</taxon>
        <taxon>Tracheophyta</taxon>
        <taxon>Spermatophyta</taxon>
        <taxon>Magnoliopsida</taxon>
        <taxon>Liliopsida</taxon>
        <taxon>Zingiberales</taxon>
        <taxon>Musaceae</taxon>
        <taxon>Ensete</taxon>
    </lineage>
</organism>
<dbReference type="Proteomes" id="UP001222027">
    <property type="component" value="Unassembled WGS sequence"/>
</dbReference>
<proteinExistence type="predicted"/>
<dbReference type="AlphaFoldDB" id="A0AAV8QME5"/>
<sequence length="136" mass="14549">MIQMKGSGIKKMRRVEEPPKKAVLLNAGEERVETPLGVPAFLKEKKVSVGSTRLPRPDKLPVTAMDAARGPTSDFMRVTSFAGRDKGQNSNQGMVRCGPHLSRLFGVRAAGLLHRGVTANAGLVVFCDAKNNAGGH</sequence>
<name>A0AAV8QME5_ENSVE</name>
<keyword evidence="2" id="KW-1185">Reference proteome</keyword>
<accession>A0AAV8QME5</accession>
<gene>
    <name evidence="1" type="ORF">OPV22_017024</name>
</gene>
<evidence type="ECO:0000313" key="2">
    <source>
        <dbReference type="Proteomes" id="UP001222027"/>
    </source>
</evidence>
<reference evidence="1 2" key="1">
    <citation type="submission" date="2022-12" db="EMBL/GenBank/DDBJ databases">
        <title>Chromosome-scale assembly of the Ensete ventricosum genome.</title>
        <authorList>
            <person name="Dussert Y."/>
            <person name="Stocks J."/>
            <person name="Wendawek A."/>
            <person name="Woldeyes F."/>
            <person name="Nichols R.A."/>
            <person name="Borrell J.S."/>
        </authorList>
    </citation>
    <scope>NUCLEOTIDE SEQUENCE [LARGE SCALE GENOMIC DNA]</scope>
    <source>
        <strain evidence="2">cv. Maze</strain>
        <tissue evidence="1">Seeds</tissue>
    </source>
</reference>
<comment type="caution">
    <text evidence="1">The sequence shown here is derived from an EMBL/GenBank/DDBJ whole genome shotgun (WGS) entry which is preliminary data.</text>
</comment>
<protein>
    <submittedName>
        <fullName evidence="1">Uncharacterized protein</fullName>
    </submittedName>
</protein>
<dbReference type="EMBL" id="JAQQAF010000005">
    <property type="protein sequence ID" value="KAJ8484539.1"/>
    <property type="molecule type" value="Genomic_DNA"/>
</dbReference>